<organism evidence="1">
    <name type="scientific">Magallana gigas</name>
    <name type="common">Pacific oyster</name>
    <name type="synonym">Crassostrea gigas</name>
    <dbReference type="NCBI Taxonomy" id="29159"/>
    <lineage>
        <taxon>Eukaryota</taxon>
        <taxon>Metazoa</taxon>
        <taxon>Spiralia</taxon>
        <taxon>Lophotrochozoa</taxon>
        <taxon>Mollusca</taxon>
        <taxon>Bivalvia</taxon>
        <taxon>Autobranchia</taxon>
        <taxon>Pteriomorphia</taxon>
        <taxon>Ostreida</taxon>
        <taxon>Ostreoidea</taxon>
        <taxon>Ostreidae</taxon>
        <taxon>Magallana</taxon>
    </lineage>
</organism>
<evidence type="ECO:0008006" key="2">
    <source>
        <dbReference type="Google" id="ProtNLM"/>
    </source>
</evidence>
<proteinExistence type="predicted"/>
<dbReference type="PANTHER" id="PTHR14389">
    <property type="entry name" value="SI:CH1073-475A24.1"/>
    <property type="match status" value="1"/>
</dbReference>
<protein>
    <recommendedName>
        <fullName evidence="2">Peptidase S1 domain-containing protein</fullName>
    </recommendedName>
</protein>
<dbReference type="InParanoid" id="K1PZH5"/>
<evidence type="ECO:0000313" key="1">
    <source>
        <dbReference type="EMBL" id="EKC21975.1"/>
    </source>
</evidence>
<dbReference type="PANTHER" id="PTHR14389:SF3">
    <property type="entry name" value="PROTEIN FAM111A-LIKE"/>
    <property type="match status" value="1"/>
</dbReference>
<reference evidence="1" key="1">
    <citation type="journal article" date="2012" name="Nature">
        <title>The oyster genome reveals stress adaptation and complexity of shell formation.</title>
        <authorList>
            <person name="Zhang G."/>
            <person name="Fang X."/>
            <person name="Guo X."/>
            <person name="Li L."/>
            <person name="Luo R."/>
            <person name="Xu F."/>
            <person name="Yang P."/>
            <person name="Zhang L."/>
            <person name="Wang X."/>
            <person name="Qi H."/>
            <person name="Xiong Z."/>
            <person name="Que H."/>
            <person name="Xie Y."/>
            <person name="Holland P.W."/>
            <person name="Paps J."/>
            <person name="Zhu Y."/>
            <person name="Wu F."/>
            <person name="Chen Y."/>
            <person name="Wang J."/>
            <person name="Peng C."/>
            <person name="Meng J."/>
            <person name="Yang L."/>
            <person name="Liu J."/>
            <person name="Wen B."/>
            <person name="Zhang N."/>
            <person name="Huang Z."/>
            <person name="Zhu Q."/>
            <person name="Feng Y."/>
            <person name="Mount A."/>
            <person name="Hedgecock D."/>
            <person name="Xu Z."/>
            <person name="Liu Y."/>
            <person name="Domazet-Loso T."/>
            <person name="Du Y."/>
            <person name="Sun X."/>
            <person name="Zhang S."/>
            <person name="Liu B."/>
            <person name="Cheng P."/>
            <person name="Jiang X."/>
            <person name="Li J."/>
            <person name="Fan D."/>
            <person name="Wang W."/>
            <person name="Fu W."/>
            <person name="Wang T."/>
            <person name="Wang B."/>
            <person name="Zhang J."/>
            <person name="Peng Z."/>
            <person name="Li Y."/>
            <person name="Li N."/>
            <person name="Wang J."/>
            <person name="Chen M."/>
            <person name="He Y."/>
            <person name="Tan F."/>
            <person name="Song X."/>
            <person name="Zheng Q."/>
            <person name="Huang R."/>
            <person name="Yang H."/>
            <person name="Du X."/>
            <person name="Chen L."/>
            <person name="Yang M."/>
            <person name="Gaffney P.M."/>
            <person name="Wang S."/>
            <person name="Luo L."/>
            <person name="She Z."/>
            <person name="Ming Y."/>
            <person name="Huang W."/>
            <person name="Zhang S."/>
            <person name="Huang B."/>
            <person name="Zhang Y."/>
            <person name="Qu T."/>
            <person name="Ni P."/>
            <person name="Miao G."/>
            <person name="Wang J."/>
            <person name="Wang Q."/>
            <person name="Steinberg C.E."/>
            <person name="Wang H."/>
            <person name="Li N."/>
            <person name="Qian L."/>
            <person name="Zhang G."/>
            <person name="Li Y."/>
            <person name="Yang H."/>
            <person name="Liu X."/>
            <person name="Wang J."/>
            <person name="Yin Y."/>
            <person name="Wang J."/>
        </authorList>
    </citation>
    <scope>NUCLEOTIDE SEQUENCE [LARGE SCALE GENOMIC DNA]</scope>
    <source>
        <strain evidence="1">05x7-T-G4-1.051#20</strain>
    </source>
</reference>
<dbReference type="SUPFAM" id="SSF50494">
    <property type="entry name" value="Trypsin-like serine proteases"/>
    <property type="match status" value="1"/>
</dbReference>
<dbReference type="AlphaFoldDB" id="K1PZH5"/>
<dbReference type="InterPro" id="IPR009003">
    <property type="entry name" value="Peptidase_S1_PA"/>
</dbReference>
<dbReference type="EMBL" id="JH816916">
    <property type="protein sequence ID" value="EKC21975.1"/>
    <property type="molecule type" value="Genomic_DNA"/>
</dbReference>
<sequence>MPHFIDSERTSIEFGRTLYNKKEDPHQIFRIIDIKYLDREYDFAVLELDAHDTGVSFPPALTCFGKVCCSHVYLVGHPNCRQMMEDNVVPYWLPKHNEIILPDIKKLGDWSKGFFPYRKDYYVELSYPPRKIMFHTTFNQGSSGSPGVVIKDEKPCVVLMVRGGVPSCIYDGTCPTYGPMMKDDMKVEYGYAMEDIYEKMRNSSLEKDRNIASEIFKTWKC</sequence>
<accession>K1PZH5</accession>
<name>K1PZH5_MAGGI</name>
<gene>
    <name evidence="1" type="ORF">CGI_10003020</name>
</gene>
<dbReference type="HOGENOM" id="CLU_1251723_0_0_1"/>